<evidence type="ECO:0000256" key="9">
    <source>
        <dbReference type="HAMAP-Rule" id="MF_00134"/>
    </source>
</evidence>
<comment type="similarity">
    <text evidence="3 9">Belongs to the TrpC family.</text>
</comment>
<dbReference type="InterPro" id="IPR001468">
    <property type="entry name" value="Indole-3-GlycerolPSynthase_CS"/>
</dbReference>
<dbReference type="PANTHER" id="PTHR22854:SF2">
    <property type="entry name" value="INDOLE-3-GLYCEROL-PHOSPHATE SYNTHASE"/>
    <property type="match status" value="1"/>
</dbReference>
<evidence type="ECO:0000256" key="4">
    <source>
        <dbReference type="ARBA" id="ARBA00022605"/>
    </source>
</evidence>
<keyword evidence="6 9" id="KW-0822">Tryptophan biosynthesis</keyword>
<keyword evidence="12" id="KW-1185">Reference proteome</keyword>
<dbReference type="NCBIfam" id="NF001377">
    <property type="entry name" value="PRK00278.2-4"/>
    <property type="match status" value="1"/>
</dbReference>
<dbReference type="FunFam" id="3.20.20.70:FF:000024">
    <property type="entry name" value="Indole-3-glycerol phosphate synthase"/>
    <property type="match status" value="1"/>
</dbReference>
<accession>A0A1H9Q4G7</accession>
<comment type="pathway">
    <text evidence="2 9">Amino-acid biosynthesis; L-tryptophan biosynthesis; L-tryptophan from chorismate: step 4/5.</text>
</comment>
<evidence type="ECO:0000313" key="11">
    <source>
        <dbReference type="EMBL" id="SER55330.1"/>
    </source>
</evidence>
<dbReference type="OrthoDB" id="9804217at2"/>
<dbReference type="InterPro" id="IPR011060">
    <property type="entry name" value="RibuloseP-bd_barrel"/>
</dbReference>
<feature type="domain" description="Indole-3-glycerol phosphate synthase" evidence="10">
    <location>
        <begin position="6"/>
        <end position="255"/>
    </location>
</feature>
<dbReference type="RefSeq" id="WP_091967088.1">
    <property type="nucleotide sequence ID" value="NZ_FOGZ01000002.1"/>
</dbReference>
<comment type="catalytic activity">
    <reaction evidence="1 9">
        <text>1-(2-carboxyphenylamino)-1-deoxy-D-ribulose 5-phosphate + H(+) = (1S,2R)-1-C-(indol-3-yl)glycerol 3-phosphate + CO2 + H2O</text>
        <dbReference type="Rhea" id="RHEA:23476"/>
        <dbReference type="ChEBI" id="CHEBI:15377"/>
        <dbReference type="ChEBI" id="CHEBI:15378"/>
        <dbReference type="ChEBI" id="CHEBI:16526"/>
        <dbReference type="ChEBI" id="CHEBI:58613"/>
        <dbReference type="ChEBI" id="CHEBI:58866"/>
        <dbReference type="EC" id="4.1.1.48"/>
    </reaction>
</comment>
<dbReference type="PANTHER" id="PTHR22854">
    <property type="entry name" value="TRYPTOPHAN BIOSYNTHESIS PROTEIN"/>
    <property type="match status" value="1"/>
</dbReference>
<dbReference type="STRING" id="64702.SAMN05443377_102125"/>
<dbReference type="NCBIfam" id="NF001369">
    <property type="entry name" value="PRK00278.1-1"/>
    <property type="match status" value="1"/>
</dbReference>
<dbReference type="Pfam" id="PF00218">
    <property type="entry name" value="IGPS"/>
    <property type="match status" value="1"/>
</dbReference>
<gene>
    <name evidence="9" type="primary">trpC</name>
    <name evidence="11" type="ORF">SAMN05443377_102125</name>
</gene>
<dbReference type="HAMAP" id="MF_00134_A">
    <property type="entry name" value="IGPS_A"/>
    <property type="match status" value="1"/>
</dbReference>
<protein>
    <recommendedName>
        <fullName evidence="9">Indole-3-glycerol phosphate synthase</fullName>
        <shortName evidence="9">IGPS</shortName>
        <ecNumber evidence="9">4.1.1.48</ecNumber>
    </recommendedName>
</protein>
<dbReference type="Proteomes" id="UP000198815">
    <property type="component" value="Unassembled WGS sequence"/>
</dbReference>
<keyword evidence="4 9" id="KW-0028">Amino-acid biosynthesis</keyword>
<evidence type="ECO:0000259" key="10">
    <source>
        <dbReference type="Pfam" id="PF00218"/>
    </source>
</evidence>
<dbReference type="HAMAP" id="MF_00134_B">
    <property type="entry name" value="IGPS_B"/>
    <property type="match status" value="1"/>
</dbReference>
<dbReference type="InterPro" id="IPR013798">
    <property type="entry name" value="Indole-3-glycerol_P_synth_dom"/>
</dbReference>
<evidence type="ECO:0000256" key="6">
    <source>
        <dbReference type="ARBA" id="ARBA00022822"/>
    </source>
</evidence>
<evidence type="ECO:0000256" key="7">
    <source>
        <dbReference type="ARBA" id="ARBA00023141"/>
    </source>
</evidence>
<keyword evidence="8 9" id="KW-0456">Lyase</keyword>
<keyword evidence="5 9" id="KW-0210">Decarboxylase</keyword>
<dbReference type="AlphaFoldDB" id="A0A1H9Q4G7"/>
<dbReference type="GO" id="GO:0004640">
    <property type="term" value="F:phosphoribosylanthranilate isomerase activity"/>
    <property type="evidence" value="ECO:0007669"/>
    <property type="project" value="TreeGrafter"/>
</dbReference>
<evidence type="ECO:0000256" key="8">
    <source>
        <dbReference type="ARBA" id="ARBA00023239"/>
    </source>
</evidence>
<evidence type="ECO:0000256" key="2">
    <source>
        <dbReference type="ARBA" id="ARBA00004696"/>
    </source>
</evidence>
<keyword evidence="7 9" id="KW-0057">Aromatic amino acid biosynthesis</keyword>
<dbReference type="EMBL" id="FOGZ01000002">
    <property type="protein sequence ID" value="SER55330.1"/>
    <property type="molecule type" value="Genomic_DNA"/>
</dbReference>
<name>A0A1H9Q4G7_9ACTN</name>
<dbReference type="Gene3D" id="3.20.20.70">
    <property type="entry name" value="Aldolase class I"/>
    <property type="match status" value="1"/>
</dbReference>
<dbReference type="GO" id="GO:0000162">
    <property type="term" value="P:L-tryptophan biosynthetic process"/>
    <property type="evidence" value="ECO:0007669"/>
    <property type="project" value="UniProtKB-UniRule"/>
</dbReference>
<dbReference type="EC" id="4.1.1.48" evidence="9"/>
<sequence length="263" mass="27682">MSTVLDEIIAGVRIDMAARMARTAPSTLRARIEALGPTLDPRPVFRAPGISVIAEVKRSSPSKGQLARVDDPAGVARAYQEGGAAAISVLTEKRRFNGELADLAAVRAAVSVPVLRKDFVVDPYQVLEARAWGADLVLLIVAALDDALLAKLYAQAVELGLTPLVEVHTPEEAHRAIGLGAELIGVNNRNLKTLQVDLAQFERIAPELPSGVITVAESGLTGPADVARVRRAGADVVLVGEALVTSGDPRAAVQAMREGDNRA</sequence>
<dbReference type="PROSITE" id="PS00614">
    <property type="entry name" value="IGPS"/>
    <property type="match status" value="1"/>
</dbReference>
<dbReference type="InterPro" id="IPR013785">
    <property type="entry name" value="Aldolase_TIM"/>
</dbReference>
<evidence type="ECO:0000256" key="3">
    <source>
        <dbReference type="ARBA" id="ARBA00008737"/>
    </source>
</evidence>
<evidence type="ECO:0000256" key="1">
    <source>
        <dbReference type="ARBA" id="ARBA00001633"/>
    </source>
</evidence>
<dbReference type="GO" id="GO:0004425">
    <property type="term" value="F:indole-3-glycerol-phosphate synthase activity"/>
    <property type="evidence" value="ECO:0007669"/>
    <property type="project" value="UniProtKB-UniRule"/>
</dbReference>
<dbReference type="SUPFAM" id="SSF51366">
    <property type="entry name" value="Ribulose-phoshate binding barrel"/>
    <property type="match status" value="1"/>
</dbReference>
<organism evidence="11 12">
    <name type="scientific">Propionibacterium cyclohexanicum</name>
    <dbReference type="NCBI Taxonomy" id="64702"/>
    <lineage>
        <taxon>Bacteria</taxon>
        <taxon>Bacillati</taxon>
        <taxon>Actinomycetota</taxon>
        <taxon>Actinomycetes</taxon>
        <taxon>Propionibacteriales</taxon>
        <taxon>Propionibacteriaceae</taxon>
        <taxon>Propionibacterium</taxon>
    </lineage>
</organism>
<evidence type="ECO:0000256" key="5">
    <source>
        <dbReference type="ARBA" id="ARBA00022793"/>
    </source>
</evidence>
<dbReference type="CDD" id="cd00331">
    <property type="entry name" value="IGPS"/>
    <property type="match status" value="1"/>
</dbReference>
<evidence type="ECO:0000313" key="12">
    <source>
        <dbReference type="Proteomes" id="UP000198815"/>
    </source>
</evidence>
<reference evidence="11 12" key="1">
    <citation type="submission" date="2016-10" db="EMBL/GenBank/DDBJ databases">
        <authorList>
            <person name="de Groot N.N."/>
        </authorList>
    </citation>
    <scope>NUCLEOTIDE SEQUENCE [LARGE SCALE GENOMIC DNA]</scope>
    <source>
        <strain evidence="11 12">DSM 16859</strain>
    </source>
</reference>
<proteinExistence type="inferred from homology"/>
<dbReference type="InterPro" id="IPR045186">
    <property type="entry name" value="Indole-3-glycerol_P_synth"/>
</dbReference>
<dbReference type="UniPathway" id="UPA00035">
    <property type="reaction ID" value="UER00043"/>
</dbReference>